<dbReference type="Gene3D" id="3.20.20.70">
    <property type="entry name" value="Aldolase class I"/>
    <property type="match status" value="1"/>
</dbReference>
<dbReference type="GO" id="GO:0005737">
    <property type="term" value="C:cytoplasm"/>
    <property type="evidence" value="ECO:0007669"/>
    <property type="project" value="TreeGrafter"/>
</dbReference>
<evidence type="ECO:0000313" key="15">
    <source>
        <dbReference type="EMBL" id="CAE8655703.1"/>
    </source>
</evidence>
<evidence type="ECO:0000256" key="3">
    <source>
        <dbReference type="ARBA" id="ARBA00009400"/>
    </source>
</evidence>
<dbReference type="SUPFAM" id="SSF54675">
    <property type="entry name" value="Nicotinate/Quinolinate PRTase N-terminal domain-like"/>
    <property type="match status" value="1"/>
</dbReference>
<dbReference type="PANTHER" id="PTHR32179:SF3">
    <property type="entry name" value="NICOTINATE-NUCLEOTIDE PYROPHOSPHORYLASE [CARBOXYLATING]"/>
    <property type="match status" value="1"/>
</dbReference>
<dbReference type="GO" id="GO:0034213">
    <property type="term" value="P:quinolinate catabolic process"/>
    <property type="evidence" value="ECO:0007669"/>
    <property type="project" value="TreeGrafter"/>
</dbReference>
<evidence type="ECO:0000256" key="1">
    <source>
        <dbReference type="ARBA" id="ARBA00003237"/>
    </source>
</evidence>
<evidence type="ECO:0000256" key="10">
    <source>
        <dbReference type="ARBA" id="ARBA00033102"/>
    </source>
</evidence>
<dbReference type="CDD" id="cd14825">
    <property type="entry name" value="TRAPPC2_sedlin"/>
    <property type="match status" value="1"/>
</dbReference>
<dbReference type="CDD" id="cd01572">
    <property type="entry name" value="QPRTase"/>
    <property type="match status" value="1"/>
</dbReference>
<protein>
    <recommendedName>
        <fullName evidence="6">Nicotinate-nucleotide pyrophosphorylase [carboxylating]</fullName>
        <ecNumber evidence="5">2.4.2.19</ecNumber>
    </recommendedName>
    <alternativeName>
        <fullName evidence="10">Quinolinate phosphoribosyltransferase [decarboxylating]</fullName>
    </alternativeName>
</protein>
<evidence type="ECO:0000259" key="13">
    <source>
        <dbReference type="Pfam" id="PF01729"/>
    </source>
</evidence>
<evidence type="ECO:0000256" key="2">
    <source>
        <dbReference type="ARBA" id="ARBA00004893"/>
    </source>
</evidence>
<dbReference type="InterPro" id="IPR006722">
    <property type="entry name" value="Sedlin"/>
</dbReference>
<dbReference type="InterPro" id="IPR002638">
    <property type="entry name" value="Quinolinate_PRibosylTrfase_C"/>
</dbReference>
<dbReference type="UniPathway" id="UPA00253">
    <property type="reaction ID" value="UER00331"/>
</dbReference>
<dbReference type="Pfam" id="PF02749">
    <property type="entry name" value="QRPTase_N"/>
    <property type="match status" value="1"/>
</dbReference>
<comment type="function">
    <text evidence="1">Involved in the catabolism of quinolinic acid (QA).</text>
</comment>
<dbReference type="InterPro" id="IPR013785">
    <property type="entry name" value="Aldolase_TIM"/>
</dbReference>
<dbReference type="Pfam" id="PF01729">
    <property type="entry name" value="QRPTase_C"/>
    <property type="match status" value="1"/>
</dbReference>
<gene>
    <name evidence="15" type="ORF">PGLA2088_LOCUS11766</name>
</gene>
<dbReference type="PANTHER" id="PTHR32179">
    <property type="entry name" value="NICOTINATE-NUCLEOTIDE PYROPHOSPHORYLASE [CARBOXYLATING]"/>
    <property type="match status" value="1"/>
</dbReference>
<evidence type="ECO:0000256" key="8">
    <source>
        <dbReference type="ARBA" id="ARBA00022676"/>
    </source>
</evidence>
<dbReference type="InterPro" id="IPR004393">
    <property type="entry name" value="NadC"/>
</dbReference>
<dbReference type="InterPro" id="IPR011012">
    <property type="entry name" value="Longin-like_dom_sf"/>
</dbReference>
<evidence type="ECO:0000256" key="6">
    <source>
        <dbReference type="ARBA" id="ARBA00020990"/>
    </source>
</evidence>
<feature type="domain" description="Quinolinate phosphoribosyl transferase C-terminal" evidence="13">
    <location>
        <begin position="162"/>
        <end position="334"/>
    </location>
</feature>
<keyword evidence="8" id="KW-0328">Glycosyltransferase</keyword>
<dbReference type="InterPro" id="IPR027277">
    <property type="entry name" value="NadC/ModD"/>
</dbReference>
<evidence type="ECO:0000256" key="12">
    <source>
        <dbReference type="SAM" id="MobiDB-lite"/>
    </source>
</evidence>
<dbReference type="SUPFAM" id="SSF51690">
    <property type="entry name" value="Nicotinate/Quinolinate PRTase C-terminal domain-like"/>
    <property type="match status" value="1"/>
</dbReference>
<dbReference type="Proteomes" id="UP000626109">
    <property type="component" value="Unassembled WGS sequence"/>
</dbReference>
<comment type="catalytic activity">
    <reaction evidence="11">
        <text>nicotinate beta-D-ribonucleotide + CO2 + diphosphate = quinolinate + 5-phospho-alpha-D-ribose 1-diphosphate + 2 H(+)</text>
        <dbReference type="Rhea" id="RHEA:12733"/>
        <dbReference type="ChEBI" id="CHEBI:15378"/>
        <dbReference type="ChEBI" id="CHEBI:16526"/>
        <dbReference type="ChEBI" id="CHEBI:29959"/>
        <dbReference type="ChEBI" id="CHEBI:33019"/>
        <dbReference type="ChEBI" id="CHEBI:57502"/>
        <dbReference type="ChEBI" id="CHEBI:58017"/>
        <dbReference type="EC" id="2.4.2.19"/>
    </reaction>
</comment>
<dbReference type="GO" id="GO:0009435">
    <property type="term" value="P:NAD+ biosynthetic process"/>
    <property type="evidence" value="ECO:0007669"/>
    <property type="project" value="UniProtKB-UniPathway"/>
</dbReference>
<proteinExistence type="inferred from homology"/>
<evidence type="ECO:0000256" key="11">
    <source>
        <dbReference type="ARBA" id="ARBA00047445"/>
    </source>
</evidence>
<comment type="caution">
    <text evidence="15">The sequence shown here is derived from an EMBL/GenBank/DDBJ whole genome shotgun (WGS) entry which is preliminary data.</text>
</comment>
<feature type="region of interest" description="Disordered" evidence="12">
    <location>
        <begin position="1"/>
        <end position="22"/>
    </location>
</feature>
<evidence type="ECO:0000259" key="14">
    <source>
        <dbReference type="Pfam" id="PF02749"/>
    </source>
</evidence>
<keyword evidence="9" id="KW-0808">Transferase</keyword>
<dbReference type="Pfam" id="PF04628">
    <property type="entry name" value="Sedlin_N"/>
    <property type="match status" value="1"/>
</dbReference>
<comment type="similarity">
    <text evidence="3">Belongs to the NadC/ModD family.</text>
</comment>
<dbReference type="SUPFAM" id="SSF64356">
    <property type="entry name" value="SNARE-like"/>
    <property type="match status" value="1"/>
</dbReference>
<evidence type="ECO:0000256" key="4">
    <source>
        <dbReference type="ARBA" id="ARBA00011218"/>
    </source>
</evidence>
<evidence type="ECO:0000256" key="5">
    <source>
        <dbReference type="ARBA" id="ARBA00011944"/>
    </source>
</evidence>
<organism evidence="15 16">
    <name type="scientific">Polarella glacialis</name>
    <name type="common">Dinoflagellate</name>
    <dbReference type="NCBI Taxonomy" id="89957"/>
    <lineage>
        <taxon>Eukaryota</taxon>
        <taxon>Sar</taxon>
        <taxon>Alveolata</taxon>
        <taxon>Dinophyceae</taxon>
        <taxon>Suessiales</taxon>
        <taxon>Suessiaceae</taxon>
        <taxon>Polarella</taxon>
    </lineage>
</organism>
<dbReference type="InterPro" id="IPR036068">
    <property type="entry name" value="Nicotinate_pribotase-like_C"/>
</dbReference>
<sequence>MEGPPAKLQKTETGSASASSSAKPNFRLMLPQHFEDDIRMYLRQDMPCFDIGAFVVGDKPVVAKLLAKTDGVLAGVPFFDEVFKQLGCTVTWGCEEGSAVGPAQLGKEKAQAEIQGNADQHFNATSEHFKGRHEVAEVRGPAHKVLQGERTALNILSRASGIATDTQTLVGIKNLNGWHGEVAATRKVTPGFRLIEKYAVIVGGGVPHRMSLSDMTMLKDNHIWACNKSIGDAVRKVRSACGFSNKIEVECQSLEEAREAANAGAEVVMLDNFPPSEAKEAARKLKAEFSRGLTIEVSGGLSRETAAEYFSEHVDVLSFGSLTHGYGPIDFSLKIATVEGKAFAFDSWADDFRTPGEALDQAILMFYHLSGVTPICYSRFVIHAALDVVDEMVWGTSAMFLRFIDKFNDFHVSAYCTAGHARFMLLHKVRNEEAIRAFFAELHELYIKAMMSPFQEPNHRIESAAFDQRVRATGRRYFR</sequence>
<feature type="domain" description="Quinolinate phosphoribosyl transferase N-terminal" evidence="14">
    <location>
        <begin position="56"/>
        <end position="160"/>
    </location>
</feature>
<dbReference type="FunFam" id="3.20.20.70:FF:000090">
    <property type="entry name" value="Nicotinate-nucleotide pyrophosphorylase [carboxylating]"/>
    <property type="match status" value="1"/>
</dbReference>
<comment type="subunit">
    <text evidence="4">Hexamer formed by 3 homodimers.</text>
</comment>
<dbReference type="EMBL" id="CAJNNW010013720">
    <property type="protein sequence ID" value="CAE8655703.1"/>
    <property type="molecule type" value="Genomic_DNA"/>
</dbReference>
<dbReference type="Gene3D" id="3.90.1170.20">
    <property type="entry name" value="Quinolinate phosphoribosyl transferase, N-terminal domain"/>
    <property type="match status" value="1"/>
</dbReference>
<dbReference type="AlphaFoldDB" id="A0A813IQB9"/>
<evidence type="ECO:0000256" key="7">
    <source>
        <dbReference type="ARBA" id="ARBA00022642"/>
    </source>
</evidence>
<keyword evidence="7" id="KW-0662">Pyridine nucleotide biosynthesis</keyword>
<comment type="pathway">
    <text evidence="2">Cofactor biosynthesis; NAD(+) biosynthesis; nicotinate D-ribonucleotide from quinolinate: step 1/1.</text>
</comment>
<dbReference type="GO" id="GO:0004514">
    <property type="term" value="F:nicotinate-nucleotide diphosphorylase (carboxylating) activity"/>
    <property type="evidence" value="ECO:0007669"/>
    <property type="project" value="UniProtKB-EC"/>
</dbReference>
<dbReference type="NCBIfam" id="TIGR00078">
    <property type="entry name" value="nadC"/>
    <property type="match status" value="1"/>
</dbReference>
<dbReference type="InterPro" id="IPR037128">
    <property type="entry name" value="Quinolinate_PRibosylTase_N_sf"/>
</dbReference>
<dbReference type="Gene3D" id="3.30.450.70">
    <property type="match status" value="1"/>
</dbReference>
<evidence type="ECO:0000313" key="16">
    <source>
        <dbReference type="Proteomes" id="UP000626109"/>
    </source>
</evidence>
<evidence type="ECO:0000256" key="9">
    <source>
        <dbReference type="ARBA" id="ARBA00022679"/>
    </source>
</evidence>
<dbReference type="InterPro" id="IPR022412">
    <property type="entry name" value="Quinolinate_PRibosylTrfase_N"/>
</dbReference>
<dbReference type="GO" id="GO:0006888">
    <property type="term" value="P:endoplasmic reticulum to Golgi vesicle-mediated transport"/>
    <property type="evidence" value="ECO:0007669"/>
    <property type="project" value="InterPro"/>
</dbReference>
<dbReference type="EC" id="2.4.2.19" evidence="5"/>
<reference evidence="15" key="1">
    <citation type="submission" date="2021-02" db="EMBL/GenBank/DDBJ databases">
        <authorList>
            <person name="Dougan E. K."/>
            <person name="Rhodes N."/>
            <person name="Thang M."/>
            <person name="Chan C."/>
        </authorList>
    </citation>
    <scope>NUCLEOTIDE SEQUENCE</scope>
</reference>
<name>A0A813IQB9_POLGL</name>
<accession>A0A813IQB9</accession>